<feature type="coiled-coil region" evidence="1">
    <location>
        <begin position="242"/>
        <end position="340"/>
    </location>
</feature>
<name>A0A8X6QL38_NEPPI</name>
<evidence type="ECO:0000259" key="2">
    <source>
        <dbReference type="Pfam" id="PF13851"/>
    </source>
</evidence>
<dbReference type="OrthoDB" id="6430682at2759"/>
<keyword evidence="4" id="KW-1185">Reference proteome</keyword>
<evidence type="ECO:0000313" key="3">
    <source>
        <dbReference type="EMBL" id="GFU32626.1"/>
    </source>
</evidence>
<dbReference type="AlphaFoldDB" id="A0A8X6QL38"/>
<organism evidence="3 4">
    <name type="scientific">Nephila pilipes</name>
    <name type="common">Giant wood spider</name>
    <name type="synonym">Nephila maculata</name>
    <dbReference type="NCBI Taxonomy" id="299642"/>
    <lineage>
        <taxon>Eukaryota</taxon>
        <taxon>Metazoa</taxon>
        <taxon>Ecdysozoa</taxon>
        <taxon>Arthropoda</taxon>
        <taxon>Chelicerata</taxon>
        <taxon>Arachnida</taxon>
        <taxon>Araneae</taxon>
        <taxon>Araneomorphae</taxon>
        <taxon>Entelegynae</taxon>
        <taxon>Araneoidea</taxon>
        <taxon>Nephilidae</taxon>
        <taxon>Nephila</taxon>
    </lineage>
</organism>
<sequence>MPPKKEKGENKDKKKEKKDNDYNVNIMNIVELKEYANMLEKNIETLRNYMLFYQKTENNLADVYKKRQEELKLKEKQILAKDIEIEKLLCAVHREIKEKRQRPTYSEFANEGLVDRHAAETASKLEKNLIQHQDEKSRLKSKVLEKERELEAEGKKIRMGRMAALEKHSKKLRDVDDYERDLLEKTIKAFVAMLEEGSQMNRLALNSIQNEALENRRSVEQKFRNDCTSYKEKLHEYYKKITKKDLETIKDLESEIKKLETAIQMKQLKLQEIQKQNALLKVASYQKGSTRYKSSRSKIDSKTKLKLQVEAKIDRLKKENEVLLEEIRNAEEDTVQLRRNFTRGLCKVRQSADMKITFLERKLKVSLKTGPSTTENTLTFKSNDSSK</sequence>
<feature type="coiled-coil region" evidence="1">
    <location>
        <begin position="122"/>
        <end position="149"/>
    </location>
</feature>
<evidence type="ECO:0000256" key="1">
    <source>
        <dbReference type="SAM" id="Coils"/>
    </source>
</evidence>
<dbReference type="InterPro" id="IPR025593">
    <property type="entry name" value="GAS8_dom"/>
</dbReference>
<dbReference type="GO" id="GO:0031514">
    <property type="term" value="C:motile cilium"/>
    <property type="evidence" value="ECO:0007669"/>
    <property type="project" value="InterPro"/>
</dbReference>
<comment type="caution">
    <text evidence="3">The sequence shown here is derived from an EMBL/GenBank/DDBJ whole genome shotgun (WGS) entry which is preliminary data.</text>
</comment>
<feature type="coiled-coil region" evidence="1">
    <location>
        <begin position="29"/>
        <end position="86"/>
    </location>
</feature>
<keyword evidence="1" id="KW-0175">Coiled coil</keyword>
<gene>
    <name evidence="3" type="primary">AVEN_50105_1</name>
    <name evidence="3" type="ORF">NPIL_189631</name>
</gene>
<reference evidence="3" key="1">
    <citation type="submission" date="2020-08" db="EMBL/GenBank/DDBJ databases">
        <title>Multicomponent nature underlies the extraordinary mechanical properties of spider dragline silk.</title>
        <authorList>
            <person name="Kono N."/>
            <person name="Nakamura H."/>
            <person name="Mori M."/>
            <person name="Yoshida Y."/>
            <person name="Ohtoshi R."/>
            <person name="Malay A.D."/>
            <person name="Moran D.A.P."/>
            <person name="Tomita M."/>
            <person name="Numata K."/>
            <person name="Arakawa K."/>
        </authorList>
    </citation>
    <scope>NUCLEOTIDE SEQUENCE</scope>
</reference>
<proteinExistence type="predicted"/>
<dbReference type="Pfam" id="PF13851">
    <property type="entry name" value="GAS"/>
    <property type="match status" value="1"/>
</dbReference>
<dbReference type="GO" id="GO:0048870">
    <property type="term" value="P:cell motility"/>
    <property type="evidence" value="ECO:0007669"/>
    <property type="project" value="InterPro"/>
</dbReference>
<accession>A0A8X6QL38</accession>
<dbReference type="EMBL" id="BMAW01033946">
    <property type="protein sequence ID" value="GFU32626.1"/>
    <property type="molecule type" value="Genomic_DNA"/>
</dbReference>
<evidence type="ECO:0000313" key="4">
    <source>
        <dbReference type="Proteomes" id="UP000887013"/>
    </source>
</evidence>
<protein>
    <submittedName>
        <fullName evidence="3">GAS domain-containing protein</fullName>
    </submittedName>
</protein>
<feature type="domain" description="Growth arrest-specific protein 8" evidence="2">
    <location>
        <begin position="233"/>
        <end position="366"/>
    </location>
</feature>
<dbReference type="Proteomes" id="UP000887013">
    <property type="component" value="Unassembled WGS sequence"/>
</dbReference>